<dbReference type="EMBL" id="AJIL01000547">
    <property type="protein sequence ID" value="KNE89060.1"/>
    <property type="molecule type" value="Genomic_DNA"/>
</dbReference>
<proteinExistence type="predicted"/>
<evidence type="ECO:0000313" key="1">
    <source>
        <dbReference type="EMBL" id="KNE89060.1"/>
    </source>
</evidence>
<evidence type="ECO:0000313" key="2">
    <source>
        <dbReference type="Proteomes" id="UP000054564"/>
    </source>
</evidence>
<sequence length="56" mass="6717">MQRIYDSNTSRRRARLVANWENNILHFYGESMWLKVETGNETFDSTFGSHKDEFCK</sequence>
<accession>A0A0L0UQ16</accession>
<protein>
    <submittedName>
        <fullName evidence="1">Uncharacterized protein</fullName>
    </submittedName>
</protein>
<gene>
    <name evidence="1" type="ORF">PSTG_17482</name>
</gene>
<dbReference type="Proteomes" id="UP000054564">
    <property type="component" value="Unassembled WGS sequence"/>
</dbReference>
<organism evidence="1 2">
    <name type="scientific">Puccinia striiformis f. sp. tritici PST-78</name>
    <dbReference type="NCBI Taxonomy" id="1165861"/>
    <lineage>
        <taxon>Eukaryota</taxon>
        <taxon>Fungi</taxon>
        <taxon>Dikarya</taxon>
        <taxon>Basidiomycota</taxon>
        <taxon>Pucciniomycotina</taxon>
        <taxon>Pucciniomycetes</taxon>
        <taxon>Pucciniales</taxon>
        <taxon>Pucciniaceae</taxon>
        <taxon>Puccinia</taxon>
    </lineage>
</organism>
<dbReference type="AlphaFoldDB" id="A0A0L0UQ16"/>
<name>A0A0L0UQ16_9BASI</name>
<comment type="caution">
    <text evidence="1">The sequence shown here is derived from an EMBL/GenBank/DDBJ whole genome shotgun (WGS) entry which is preliminary data.</text>
</comment>
<keyword evidence="2" id="KW-1185">Reference proteome</keyword>
<reference evidence="2" key="1">
    <citation type="submission" date="2014-03" db="EMBL/GenBank/DDBJ databases">
        <title>The Genome Sequence of Puccinia striiformis f. sp. tritici PST-78.</title>
        <authorList>
            <consortium name="The Broad Institute Genome Sequencing Platform"/>
            <person name="Cuomo C."/>
            <person name="Hulbert S."/>
            <person name="Chen X."/>
            <person name="Walker B."/>
            <person name="Young S.K."/>
            <person name="Zeng Q."/>
            <person name="Gargeya S."/>
            <person name="Fitzgerald M."/>
            <person name="Haas B."/>
            <person name="Abouelleil A."/>
            <person name="Alvarado L."/>
            <person name="Arachchi H.M."/>
            <person name="Berlin A.M."/>
            <person name="Chapman S.B."/>
            <person name="Goldberg J."/>
            <person name="Griggs A."/>
            <person name="Gujja S."/>
            <person name="Hansen M."/>
            <person name="Howarth C."/>
            <person name="Imamovic A."/>
            <person name="Larimer J."/>
            <person name="McCowan C."/>
            <person name="Montmayeur A."/>
            <person name="Murphy C."/>
            <person name="Neiman D."/>
            <person name="Pearson M."/>
            <person name="Priest M."/>
            <person name="Roberts A."/>
            <person name="Saif S."/>
            <person name="Shea T."/>
            <person name="Sisk P."/>
            <person name="Sykes S."/>
            <person name="Wortman J."/>
            <person name="Nusbaum C."/>
            <person name="Birren B."/>
        </authorList>
    </citation>
    <scope>NUCLEOTIDE SEQUENCE [LARGE SCALE GENOMIC DNA]</scope>
    <source>
        <strain evidence="2">race PST-78</strain>
    </source>
</reference>